<dbReference type="InterPro" id="IPR002192">
    <property type="entry name" value="PPDK_AMP/ATP-bd"/>
</dbReference>
<dbReference type="InterPro" id="IPR013815">
    <property type="entry name" value="ATP_grasp_subdomain_1"/>
</dbReference>
<dbReference type="InterPro" id="IPR036637">
    <property type="entry name" value="Phosphohistidine_dom_sf"/>
</dbReference>
<dbReference type="SUPFAM" id="SSF52009">
    <property type="entry name" value="Phosphohistidine domain"/>
    <property type="match status" value="1"/>
</dbReference>
<dbReference type="EMBL" id="JARWAF010000003">
    <property type="protein sequence ID" value="MDJ1640566.1"/>
    <property type="molecule type" value="Genomic_DNA"/>
</dbReference>
<accession>A0ABT7D7R4</accession>
<dbReference type="PANTHER" id="PTHR43615">
    <property type="entry name" value="PHOSPHOENOLPYRUVATE SYNTHASE-RELATED"/>
    <property type="match status" value="1"/>
</dbReference>
<keyword evidence="5" id="KW-1185">Reference proteome</keyword>
<proteinExistence type="predicted"/>
<dbReference type="RefSeq" id="WP_283892979.1">
    <property type="nucleotide sequence ID" value="NZ_JARWAF010000003.1"/>
</dbReference>
<reference evidence="4 5" key="1">
    <citation type="submission" date="2023-04" db="EMBL/GenBank/DDBJ databases">
        <title>A novel species of the genus Streptomyces: Streptomyces pakalii sp. nov. isolated from a Mexican soil jungle.</title>
        <authorList>
            <person name="Chavez-Hernandez M.A."/>
            <person name="Ortiz-Alvarez J."/>
            <person name="Villa-Tanaca L."/>
            <person name="Hernandez-Rodriguez C."/>
        </authorList>
    </citation>
    <scope>NUCLEOTIDE SEQUENCE [LARGE SCALE GENOMIC DNA]</scope>
    <source>
        <strain evidence="4 5">ENCB-J15</strain>
    </source>
</reference>
<dbReference type="SUPFAM" id="SSF56059">
    <property type="entry name" value="Glutathione synthetase ATP-binding domain-like"/>
    <property type="match status" value="1"/>
</dbReference>
<dbReference type="Gene3D" id="3.30.1490.20">
    <property type="entry name" value="ATP-grasp fold, A domain"/>
    <property type="match status" value="2"/>
</dbReference>
<dbReference type="Proteomes" id="UP001237194">
    <property type="component" value="Unassembled WGS sequence"/>
</dbReference>
<evidence type="ECO:0000256" key="1">
    <source>
        <dbReference type="SAM" id="MobiDB-lite"/>
    </source>
</evidence>
<evidence type="ECO:0000313" key="5">
    <source>
        <dbReference type="Proteomes" id="UP001237194"/>
    </source>
</evidence>
<evidence type="ECO:0000313" key="4">
    <source>
        <dbReference type="EMBL" id="MDJ1640566.1"/>
    </source>
</evidence>
<name>A0ABT7D7R4_9ACTN</name>
<evidence type="ECO:0000259" key="3">
    <source>
        <dbReference type="Pfam" id="PF01326"/>
    </source>
</evidence>
<dbReference type="PANTHER" id="PTHR43615:SF1">
    <property type="entry name" value="PPDK_N DOMAIN-CONTAINING PROTEIN"/>
    <property type="match status" value="1"/>
</dbReference>
<dbReference type="Pfam" id="PF01326">
    <property type="entry name" value="PPDK_N"/>
    <property type="match status" value="1"/>
</dbReference>
<dbReference type="Pfam" id="PF00391">
    <property type="entry name" value="PEP-utilizers"/>
    <property type="match status" value="1"/>
</dbReference>
<protein>
    <submittedName>
        <fullName evidence="4">PEP/pyruvate-binding domain-containing protein</fullName>
    </submittedName>
</protein>
<feature type="domain" description="Pyruvate phosphate dikinase AMP/ATP-binding" evidence="3">
    <location>
        <begin position="63"/>
        <end position="275"/>
    </location>
</feature>
<gene>
    <name evidence="4" type="ORF">P5W92_09110</name>
</gene>
<comment type="caution">
    <text evidence="4">The sequence shown here is derived from an EMBL/GenBank/DDBJ whole genome shotgun (WGS) entry which is preliminary data.</text>
</comment>
<feature type="domain" description="PEP-utilising enzyme mobile" evidence="2">
    <location>
        <begin position="754"/>
        <end position="824"/>
    </location>
</feature>
<dbReference type="Gene3D" id="3.50.30.10">
    <property type="entry name" value="Phosphohistidine domain"/>
    <property type="match status" value="1"/>
</dbReference>
<dbReference type="InterPro" id="IPR008279">
    <property type="entry name" value="PEP-util_enz_mobile_dom"/>
</dbReference>
<evidence type="ECO:0000259" key="2">
    <source>
        <dbReference type="Pfam" id="PF00391"/>
    </source>
</evidence>
<sequence>MEKDAQEVAGVNVLQLTEITNGQQDLVGGKAAGLAGLIRLDERVPDGFCVTTEAYGSGEVPRAEVLAAYERLGGGPVAVRSSATAEDLPHASFAGQQDTYLGVTGGEALTEAVESCWASLHTERATAYREAHGIPHDQVRMAVVVQRMVDAEAAGVLFTADPLTGRRGVCVVDAAPGPGTAVVDGTAAVDHYVLDGTQGEGAEGGCLTPARLKELRTTGERVRDLLAAGRERAPRREQAPGRAATYGRGQEQDIEWAYDRDGELWLLQARPVTTLFPAPPPTDKPGTRVYVEFGHVQGMLRPATPMGMSTLKSMLAGMLAAFGLTVEIVDIGGRLYGDLTDALRNPSTRQRLVKLMAVDFGPRAQKAVEHLLDDARFAPMKTSRKRNAAAMKTGPKAAVGILGALARPERARARVFGEIERLREEPVTDPATVAELLDLVERDAESSTLADAIVWPVVSGLAVSAALPPLLKGVASEDEIRTVLAGMPYNVTIEMDLALWEVARRAEPYREMLLSTPPAQLARAQRAGELPDFGFDRFLRAYGVRSAAEIDVGVERWAEDPAPVFAALANCLRVTDPEQAPDRRFGRAAERAESMLAELAARARREQALRGRLAGFFLRRSRELSGLREAGKFAGLYALRDRRRRLLLIGAQLHTQGLFTAADDVMFLDLPELRTVVKTGADLRATITARRAEYERELRRRTVPVALLSDGTDVETLLPSPPSDGRTLTGMGASSGRVTGRARVVRDPSDAALEPGDVLVAPTTDPGWTPLFLTAGGLVTETGAVMAHGPTVAREYGIPAVICVPAATTHIRDGQLITVDGAAGTVTLGS</sequence>
<dbReference type="InterPro" id="IPR051549">
    <property type="entry name" value="PEP_Utilizing_Enz"/>
</dbReference>
<organism evidence="4 5">
    <name type="scientific">Streptomyces pakalii</name>
    <dbReference type="NCBI Taxonomy" id="3036494"/>
    <lineage>
        <taxon>Bacteria</taxon>
        <taxon>Bacillati</taxon>
        <taxon>Actinomycetota</taxon>
        <taxon>Actinomycetes</taxon>
        <taxon>Kitasatosporales</taxon>
        <taxon>Streptomycetaceae</taxon>
        <taxon>Streptomyces</taxon>
    </lineage>
</organism>
<dbReference type="Gene3D" id="3.30.470.20">
    <property type="entry name" value="ATP-grasp fold, B domain"/>
    <property type="match status" value="1"/>
</dbReference>
<feature type="region of interest" description="Disordered" evidence="1">
    <location>
        <begin position="719"/>
        <end position="738"/>
    </location>
</feature>